<keyword evidence="1" id="KW-0472">Membrane</keyword>
<keyword evidence="1" id="KW-0812">Transmembrane</keyword>
<proteinExistence type="predicted"/>
<dbReference type="RefSeq" id="WP_136834403.1">
    <property type="nucleotide sequence ID" value="NZ_SWBQ01000001.1"/>
</dbReference>
<protein>
    <submittedName>
        <fullName evidence="2">Uncharacterized protein</fullName>
    </submittedName>
</protein>
<dbReference type="OrthoDB" id="673785at2"/>
<keyword evidence="1" id="KW-1133">Transmembrane helix</keyword>
<keyword evidence="3" id="KW-1185">Reference proteome</keyword>
<evidence type="ECO:0000313" key="3">
    <source>
        <dbReference type="Proteomes" id="UP000307244"/>
    </source>
</evidence>
<organism evidence="2 3">
    <name type="scientific">Pedobacter frigoris</name>
    <dbReference type="NCBI Taxonomy" id="2571272"/>
    <lineage>
        <taxon>Bacteria</taxon>
        <taxon>Pseudomonadati</taxon>
        <taxon>Bacteroidota</taxon>
        <taxon>Sphingobacteriia</taxon>
        <taxon>Sphingobacteriales</taxon>
        <taxon>Sphingobacteriaceae</taxon>
        <taxon>Pedobacter</taxon>
    </lineage>
</organism>
<accession>A0A4U1CQ95</accession>
<dbReference type="EMBL" id="SWBQ01000001">
    <property type="protein sequence ID" value="TKC08985.1"/>
    <property type="molecule type" value="Genomic_DNA"/>
</dbReference>
<sequence length="367" mass="42802">MEGVKPSIFYLVFNMAPLKLRVCILILVFAIGTSSVIILYLIADKVNHHANNFLRLIPPHAISKKETWNVPSNSFRITGITDDNIYLYHILFTDNMLKYNIAKKDTTFIKWHLKGNEKMKFNSERVFIDSTNFYIMDGGTSTIFKGDVFNWEAQKIRFNQLKFSEAKPLPDSTFLFRNFDRRTGFQIGKTFRMDSLKFTSKLLEMQNNEPLSTDGMFHYDTTLSRIIYLYYYRNQFICVDKDLNLLYRGKTIDTTSIAKIKTRKRTVNGEISMASPPLTINKMSCVGGGYLFVNSALLANNENKKLFDSNNVIDVYNLVNGKYKLSFYLSSHSGEKMKEFRVHNKMLIVLYDHYLIRYKLNQAYFHD</sequence>
<reference evidence="2 3" key="1">
    <citation type="submission" date="2019-04" db="EMBL/GenBank/DDBJ databases">
        <title>Pedobacter sp. RP-3-15 sp. nov., isolated from Arctic soil.</title>
        <authorList>
            <person name="Dahal R.H."/>
            <person name="Kim D.-U."/>
        </authorList>
    </citation>
    <scope>NUCLEOTIDE SEQUENCE [LARGE SCALE GENOMIC DNA]</scope>
    <source>
        <strain evidence="2 3">RP-3-15</strain>
    </source>
</reference>
<gene>
    <name evidence="2" type="ORF">FA047_02500</name>
</gene>
<name>A0A4U1CQ95_9SPHI</name>
<dbReference type="AlphaFoldDB" id="A0A4U1CQ95"/>
<evidence type="ECO:0000256" key="1">
    <source>
        <dbReference type="SAM" id="Phobius"/>
    </source>
</evidence>
<feature type="transmembrane region" description="Helical" evidence="1">
    <location>
        <begin position="20"/>
        <end position="43"/>
    </location>
</feature>
<dbReference type="Proteomes" id="UP000307244">
    <property type="component" value="Unassembled WGS sequence"/>
</dbReference>
<evidence type="ECO:0000313" key="2">
    <source>
        <dbReference type="EMBL" id="TKC08985.1"/>
    </source>
</evidence>
<comment type="caution">
    <text evidence="2">The sequence shown here is derived from an EMBL/GenBank/DDBJ whole genome shotgun (WGS) entry which is preliminary data.</text>
</comment>